<proteinExistence type="predicted"/>
<reference evidence="1 2" key="1">
    <citation type="submission" date="2019-05" db="EMBL/GenBank/DDBJ databases">
        <title>Another draft genome of Portunus trituberculatus and its Hox gene families provides insights of decapod evolution.</title>
        <authorList>
            <person name="Jeong J.-H."/>
            <person name="Song I."/>
            <person name="Kim S."/>
            <person name="Choi T."/>
            <person name="Kim D."/>
            <person name="Ryu S."/>
            <person name="Kim W."/>
        </authorList>
    </citation>
    <scope>NUCLEOTIDE SEQUENCE [LARGE SCALE GENOMIC DNA]</scope>
    <source>
        <tissue evidence="1">Muscle</tissue>
    </source>
</reference>
<dbReference type="AlphaFoldDB" id="A0A5B7CQ38"/>
<keyword evidence="2" id="KW-1185">Reference proteome</keyword>
<dbReference type="Proteomes" id="UP000324222">
    <property type="component" value="Unassembled WGS sequence"/>
</dbReference>
<accession>A0A5B7CQ38</accession>
<gene>
    <name evidence="1" type="ORF">E2C01_002207</name>
</gene>
<sequence>MSHSEDSEQETVSSGHLGEARINELLAGDGEVLRANGQENGGAESTSQLPSTHCANEVFGDVLIEAPGVMIEMSPVSRAHGGDGGVVSCIMALLGFLNAFPRSARVMAWWGPMPSPDEAILINSTVLRAAGRGLAFSFISTFVTLPASVNTVSEVRLHPIGLRLEGLNEVMALHTEAQCWGLARPKGDQRGVKIAILPLCQGRRHLLMVTVKTRQTLLRLQL</sequence>
<dbReference type="EMBL" id="VSRR010000076">
    <property type="protein sequence ID" value="MPC09593.1"/>
    <property type="molecule type" value="Genomic_DNA"/>
</dbReference>
<evidence type="ECO:0000313" key="2">
    <source>
        <dbReference type="Proteomes" id="UP000324222"/>
    </source>
</evidence>
<name>A0A5B7CQ38_PORTR</name>
<protein>
    <submittedName>
        <fullName evidence="1">Uncharacterized protein</fullName>
    </submittedName>
</protein>
<organism evidence="1 2">
    <name type="scientific">Portunus trituberculatus</name>
    <name type="common">Swimming crab</name>
    <name type="synonym">Neptunus trituberculatus</name>
    <dbReference type="NCBI Taxonomy" id="210409"/>
    <lineage>
        <taxon>Eukaryota</taxon>
        <taxon>Metazoa</taxon>
        <taxon>Ecdysozoa</taxon>
        <taxon>Arthropoda</taxon>
        <taxon>Crustacea</taxon>
        <taxon>Multicrustacea</taxon>
        <taxon>Malacostraca</taxon>
        <taxon>Eumalacostraca</taxon>
        <taxon>Eucarida</taxon>
        <taxon>Decapoda</taxon>
        <taxon>Pleocyemata</taxon>
        <taxon>Brachyura</taxon>
        <taxon>Eubrachyura</taxon>
        <taxon>Portunoidea</taxon>
        <taxon>Portunidae</taxon>
        <taxon>Portuninae</taxon>
        <taxon>Portunus</taxon>
    </lineage>
</organism>
<comment type="caution">
    <text evidence="1">The sequence shown here is derived from an EMBL/GenBank/DDBJ whole genome shotgun (WGS) entry which is preliminary data.</text>
</comment>
<evidence type="ECO:0000313" key="1">
    <source>
        <dbReference type="EMBL" id="MPC09593.1"/>
    </source>
</evidence>